<gene>
    <name evidence="1" type="ORF">SMTD_LOCUS3716</name>
</gene>
<dbReference type="EMBL" id="UZAL01007538">
    <property type="protein sequence ID" value="VDO98421.1"/>
    <property type="molecule type" value="Genomic_DNA"/>
</dbReference>
<name>A0A183NNN0_9TREM</name>
<sequence length="51" mass="5854">MSILDENVSTPYNYSANFVVLHSSLITIFSLIWEIEMDLKLSVMLLKYLTG</sequence>
<evidence type="ECO:0000313" key="1">
    <source>
        <dbReference type="EMBL" id="VDO98421.1"/>
    </source>
</evidence>
<organism evidence="1 2">
    <name type="scientific">Schistosoma mattheei</name>
    <dbReference type="NCBI Taxonomy" id="31246"/>
    <lineage>
        <taxon>Eukaryota</taxon>
        <taxon>Metazoa</taxon>
        <taxon>Spiralia</taxon>
        <taxon>Lophotrochozoa</taxon>
        <taxon>Platyhelminthes</taxon>
        <taxon>Trematoda</taxon>
        <taxon>Digenea</taxon>
        <taxon>Strigeidida</taxon>
        <taxon>Schistosomatoidea</taxon>
        <taxon>Schistosomatidae</taxon>
        <taxon>Schistosoma</taxon>
    </lineage>
</organism>
<dbReference type="Proteomes" id="UP000269396">
    <property type="component" value="Unassembled WGS sequence"/>
</dbReference>
<keyword evidence="2" id="KW-1185">Reference proteome</keyword>
<proteinExistence type="predicted"/>
<accession>A0A183NNN0</accession>
<dbReference type="AlphaFoldDB" id="A0A183NNN0"/>
<evidence type="ECO:0000313" key="2">
    <source>
        <dbReference type="Proteomes" id="UP000269396"/>
    </source>
</evidence>
<reference evidence="1 2" key="1">
    <citation type="submission" date="2018-11" db="EMBL/GenBank/DDBJ databases">
        <authorList>
            <consortium name="Pathogen Informatics"/>
        </authorList>
    </citation>
    <scope>NUCLEOTIDE SEQUENCE [LARGE SCALE GENOMIC DNA]</scope>
    <source>
        <strain>Denwood</strain>
        <strain evidence="2">Zambia</strain>
    </source>
</reference>
<protein>
    <submittedName>
        <fullName evidence="1">Uncharacterized protein</fullName>
    </submittedName>
</protein>